<dbReference type="Pfam" id="PF06082">
    <property type="entry name" value="YjbH"/>
    <property type="match status" value="1"/>
</dbReference>
<dbReference type="InterPro" id="IPR010344">
    <property type="entry name" value="YbjH"/>
</dbReference>
<comment type="caution">
    <text evidence="1">The sequence shown here is derived from an EMBL/GenBank/DDBJ whole genome shotgun (WGS) entry which is preliminary data.</text>
</comment>
<sequence>MLLWPGGALRRPVSRINASLVAWPGVSALLFACFCQGSAASDYGTTGLIDIPTARMQADGTFTTSVAFEERTESYMLTYQATPWLEGTFRYTGFNDFFFWDRNYEIKARLWRERWLLPQVAVGIRDAVGTGVFGSEYVVASKQIGNLDFTLGLGWGRLADKGVATNPLTYVDDRFEQRERSDDGTGGEVNFDTFFSGEEVGVFGGASYHFERWPLKAIIEYNPDQYEFDARRGVPAPPSPWTFGLAWQALPGVELTLSRQHDETWGLALAARMDTTAEPPQRQTEVFVSSATMAPDEMPEGLNPRLWYDRLLYDMERSGLLLIEARIDKLTQTAVLVIGNEDHVLWADAAAKAMALVDLHLPPSVRSLQLVIEENGHRVHTLSALRPSSSYWQGTDLASQNLRVLPGRALENPQHQTNFVTRKVNFEINVNNRVQLFDPDDPLRYQFYLAVGAELALPRNWALRGSYAFDIHNTFDESRRQSDSVLPRVRSDVVKYLQQGDNGLDSLFLEKRGSLSPVLHYRMFGGVLEEMYSGVGGEVLYQPVQSRFAFGVSANRVRQRDFDKSFDHLDYETTTAFLSAYWATPFYNYDVAVHAGRYLAKDVGATVELRRTFTNGWMVGLWATFTDVSSEDFGEGSFDKGMFFRIPLDGLFGNRTRSAYATRIRPIQRDGGQRLENHSGNIWWDLRGARFDVFSQAGDRISP</sequence>
<name>A0A2N5XZB2_9GAMM</name>
<accession>A0A2N5XZB2</accession>
<evidence type="ECO:0008006" key="3">
    <source>
        <dbReference type="Google" id="ProtNLM"/>
    </source>
</evidence>
<dbReference type="OrthoDB" id="19542at2"/>
<keyword evidence="2" id="KW-1185">Reference proteome</keyword>
<reference evidence="2" key="1">
    <citation type="submission" date="2017-11" db="EMBL/GenBank/DDBJ databases">
        <title>The draft genome sequence of Chromatocurvus sp. F02.</title>
        <authorList>
            <person name="Du Z.-J."/>
            <person name="Chang Y.-Q."/>
        </authorList>
    </citation>
    <scope>NUCLEOTIDE SEQUENCE [LARGE SCALE GENOMIC DNA]</scope>
    <source>
        <strain evidence="2">F02</strain>
    </source>
</reference>
<dbReference type="AlphaFoldDB" id="A0A2N5XZB2"/>
<gene>
    <name evidence="1" type="ORF">CWI75_15790</name>
</gene>
<dbReference type="EMBL" id="PKLZ01000013">
    <property type="protein sequence ID" value="PLW81480.1"/>
    <property type="molecule type" value="Genomic_DNA"/>
</dbReference>
<dbReference type="Proteomes" id="UP000234845">
    <property type="component" value="Unassembled WGS sequence"/>
</dbReference>
<evidence type="ECO:0000313" key="2">
    <source>
        <dbReference type="Proteomes" id="UP000234845"/>
    </source>
</evidence>
<dbReference type="RefSeq" id="WP_101522487.1">
    <property type="nucleotide sequence ID" value="NZ_PKLZ01000013.1"/>
</dbReference>
<protein>
    <recommendedName>
        <fullName evidence="3">YjbH domain-containing protein</fullName>
    </recommendedName>
</protein>
<evidence type="ECO:0000313" key="1">
    <source>
        <dbReference type="EMBL" id="PLW81480.1"/>
    </source>
</evidence>
<proteinExistence type="predicted"/>
<organism evidence="1 2">
    <name type="scientific">Kineobactrum sediminis</name>
    <dbReference type="NCBI Taxonomy" id="1905677"/>
    <lineage>
        <taxon>Bacteria</taxon>
        <taxon>Pseudomonadati</taxon>
        <taxon>Pseudomonadota</taxon>
        <taxon>Gammaproteobacteria</taxon>
        <taxon>Cellvibrionales</taxon>
        <taxon>Halieaceae</taxon>
        <taxon>Kineobactrum</taxon>
    </lineage>
</organism>